<dbReference type="EMBL" id="VJMH01005860">
    <property type="protein sequence ID" value="KAF0692661.1"/>
    <property type="molecule type" value="Genomic_DNA"/>
</dbReference>
<dbReference type="InterPro" id="IPR000467">
    <property type="entry name" value="G_patch_dom"/>
</dbReference>
<keyword evidence="7" id="KW-0539">Nucleus</keyword>
<evidence type="ECO:0000256" key="3">
    <source>
        <dbReference type="ARBA" id="ARBA00022737"/>
    </source>
</evidence>
<dbReference type="SUPFAM" id="SSF90209">
    <property type="entry name" value="Ran binding protein zinc finger-like"/>
    <property type="match status" value="1"/>
</dbReference>
<protein>
    <submittedName>
        <fullName evidence="15">Aste57867_16276 protein</fullName>
    </submittedName>
</protein>
<evidence type="ECO:0000256" key="9">
    <source>
        <dbReference type="PROSITE-ProRule" id="PRU00322"/>
    </source>
</evidence>
<dbReference type="Proteomes" id="UP000332933">
    <property type="component" value="Unassembled WGS sequence"/>
</dbReference>
<dbReference type="InterPro" id="IPR041591">
    <property type="entry name" value="OCRE"/>
</dbReference>
<feature type="domain" description="G-patch" evidence="12">
    <location>
        <begin position="668"/>
        <end position="716"/>
    </location>
</feature>
<dbReference type="Pfam" id="PF01585">
    <property type="entry name" value="G-patch"/>
    <property type="match status" value="1"/>
</dbReference>
<dbReference type="PROSITE" id="PS50102">
    <property type="entry name" value="RRM"/>
    <property type="match status" value="2"/>
</dbReference>
<evidence type="ECO:0000313" key="14">
    <source>
        <dbReference type="EMBL" id="KAF0692661.1"/>
    </source>
</evidence>
<evidence type="ECO:0000313" key="15">
    <source>
        <dbReference type="EMBL" id="VFT93052.1"/>
    </source>
</evidence>
<dbReference type="InterPro" id="IPR001876">
    <property type="entry name" value="Znf_RanBP2"/>
</dbReference>
<feature type="domain" description="RRM" evidence="11">
    <location>
        <begin position="132"/>
        <end position="211"/>
    </location>
</feature>
<dbReference type="Gene3D" id="4.10.1060.10">
    <property type="entry name" value="Zinc finger, RanBP2-type"/>
    <property type="match status" value="1"/>
</dbReference>
<feature type="compositionally biased region" description="Basic and acidic residues" evidence="10">
    <location>
        <begin position="1"/>
        <end position="21"/>
    </location>
</feature>
<dbReference type="PANTHER" id="PTHR13948:SF3">
    <property type="entry name" value="FI21118P1"/>
    <property type="match status" value="1"/>
</dbReference>
<reference evidence="15 16" key="1">
    <citation type="submission" date="2019-03" db="EMBL/GenBank/DDBJ databases">
        <authorList>
            <person name="Gaulin E."/>
            <person name="Dumas B."/>
        </authorList>
    </citation>
    <scope>NUCLEOTIDE SEQUENCE [LARGE SCALE GENOMIC DNA]</scope>
    <source>
        <strain evidence="15">CBS 568.67</strain>
    </source>
</reference>
<evidence type="ECO:0000259" key="13">
    <source>
        <dbReference type="PROSITE" id="PS50199"/>
    </source>
</evidence>
<feature type="compositionally biased region" description="Polar residues" evidence="10">
    <location>
        <begin position="716"/>
        <end position="726"/>
    </location>
</feature>
<evidence type="ECO:0000259" key="12">
    <source>
        <dbReference type="PROSITE" id="PS50174"/>
    </source>
</evidence>
<dbReference type="Pfam" id="PF17780">
    <property type="entry name" value="OCRE"/>
    <property type="match status" value="1"/>
</dbReference>
<keyword evidence="6 8" id="KW-0694">RNA-binding</keyword>
<dbReference type="GO" id="GO:0005634">
    <property type="term" value="C:nucleus"/>
    <property type="evidence" value="ECO:0007669"/>
    <property type="project" value="UniProtKB-SubCell"/>
</dbReference>
<accession>A0A485L590</accession>
<evidence type="ECO:0000256" key="7">
    <source>
        <dbReference type="ARBA" id="ARBA00023242"/>
    </source>
</evidence>
<reference evidence="14" key="2">
    <citation type="submission" date="2019-06" db="EMBL/GenBank/DDBJ databases">
        <title>Genomics analysis of Aphanomyces spp. identifies a new class of oomycete effector associated with host adaptation.</title>
        <authorList>
            <person name="Gaulin E."/>
        </authorList>
    </citation>
    <scope>NUCLEOTIDE SEQUENCE</scope>
    <source>
        <strain evidence="14">CBS 578.67</strain>
    </source>
</reference>
<feature type="compositionally biased region" description="Low complexity" evidence="10">
    <location>
        <begin position="573"/>
        <end position="586"/>
    </location>
</feature>
<evidence type="ECO:0000256" key="5">
    <source>
        <dbReference type="ARBA" id="ARBA00022833"/>
    </source>
</evidence>
<dbReference type="CDD" id="cd16074">
    <property type="entry name" value="OCRE"/>
    <property type="match status" value="1"/>
</dbReference>
<dbReference type="AlphaFoldDB" id="A0A485L590"/>
<evidence type="ECO:0000259" key="11">
    <source>
        <dbReference type="PROSITE" id="PS50102"/>
    </source>
</evidence>
<keyword evidence="5" id="KW-0862">Zinc</keyword>
<comment type="subcellular location">
    <subcellularLocation>
        <location evidence="1">Nucleus</location>
    </subcellularLocation>
</comment>
<dbReference type="InterPro" id="IPR012677">
    <property type="entry name" value="Nucleotide-bd_a/b_plait_sf"/>
</dbReference>
<gene>
    <name evidence="15" type="primary">Aste57867_16276</name>
    <name evidence="14" type="ORF">As57867_016219</name>
    <name evidence="15" type="ORF">ASTE57867_16276</name>
</gene>
<feature type="domain" description="RanBP2-type" evidence="13">
    <location>
        <begin position="221"/>
        <end position="251"/>
    </location>
</feature>
<dbReference type="PROSITE" id="PS50199">
    <property type="entry name" value="ZF_RANBP2_2"/>
    <property type="match status" value="1"/>
</dbReference>
<dbReference type="GO" id="GO:0003723">
    <property type="term" value="F:RNA binding"/>
    <property type="evidence" value="ECO:0007669"/>
    <property type="project" value="UniProtKB-UniRule"/>
</dbReference>
<dbReference type="SUPFAM" id="SSF54928">
    <property type="entry name" value="RNA-binding domain, RBD"/>
    <property type="match status" value="2"/>
</dbReference>
<evidence type="ECO:0000256" key="2">
    <source>
        <dbReference type="ARBA" id="ARBA00022723"/>
    </source>
</evidence>
<evidence type="ECO:0000256" key="4">
    <source>
        <dbReference type="ARBA" id="ARBA00022771"/>
    </source>
</evidence>
<evidence type="ECO:0000256" key="10">
    <source>
        <dbReference type="SAM" id="MobiDB-lite"/>
    </source>
</evidence>
<proteinExistence type="predicted"/>
<dbReference type="InterPro" id="IPR035979">
    <property type="entry name" value="RBD_domain_sf"/>
</dbReference>
<dbReference type="PANTHER" id="PTHR13948">
    <property type="entry name" value="RNA-BINDING PROTEIN"/>
    <property type="match status" value="1"/>
</dbReference>
<dbReference type="Pfam" id="PF00076">
    <property type="entry name" value="RRM_1"/>
    <property type="match status" value="2"/>
</dbReference>
<dbReference type="Pfam" id="PF20864">
    <property type="entry name" value="Zn_ribbon_TEX13"/>
    <property type="match status" value="1"/>
</dbReference>
<evidence type="ECO:0000256" key="8">
    <source>
        <dbReference type="PROSITE-ProRule" id="PRU00176"/>
    </source>
</evidence>
<dbReference type="InterPro" id="IPR000504">
    <property type="entry name" value="RRM_dom"/>
</dbReference>
<dbReference type="GO" id="GO:0008270">
    <property type="term" value="F:zinc ion binding"/>
    <property type="evidence" value="ECO:0007669"/>
    <property type="project" value="UniProtKB-KW"/>
</dbReference>
<feature type="compositionally biased region" description="Basic and acidic residues" evidence="10">
    <location>
        <begin position="51"/>
        <end position="66"/>
    </location>
</feature>
<feature type="region of interest" description="Disordered" evidence="10">
    <location>
        <begin position="1"/>
        <end position="129"/>
    </location>
</feature>
<evidence type="ECO:0000256" key="6">
    <source>
        <dbReference type="ARBA" id="ARBA00022884"/>
    </source>
</evidence>
<keyword evidence="2" id="KW-0479">Metal-binding</keyword>
<keyword evidence="4 9" id="KW-0863">Zinc-finger</keyword>
<dbReference type="SMART" id="SM00443">
    <property type="entry name" value="G_patch"/>
    <property type="match status" value="1"/>
</dbReference>
<organism evidence="15 16">
    <name type="scientific">Aphanomyces stellatus</name>
    <dbReference type="NCBI Taxonomy" id="120398"/>
    <lineage>
        <taxon>Eukaryota</taxon>
        <taxon>Sar</taxon>
        <taxon>Stramenopiles</taxon>
        <taxon>Oomycota</taxon>
        <taxon>Saprolegniomycetes</taxon>
        <taxon>Saprolegniales</taxon>
        <taxon>Verrucalvaceae</taxon>
        <taxon>Aphanomyces</taxon>
    </lineage>
</organism>
<feature type="region of interest" description="Disordered" evidence="10">
    <location>
        <begin position="688"/>
        <end position="730"/>
    </location>
</feature>
<evidence type="ECO:0000256" key="1">
    <source>
        <dbReference type="ARBA" id="ARBA00004123"/>
    </source>
</evidence>
<dbReference type="GO" id="GO:0000398">
    <property type="term" value="P:mRNA splicing, via spliceosome"/>
    <property type="evidence" value="ECO:0007669"/>
    <property type="project" value="TreeGrafter"/>
</dbReference>
<dbReference type="PROSITE" id="PS01358">
    <property type="entry name" value="ZF_RANBP2_1"/>
    <property type="match status" value="1"/>
</dbReference>
<dbReference type="InterPro" id="IPR049534">
    <property type="entry name" value="TEX13A/C/D_Znf"/>
</dbReference>
<keyword evidence="3" id="KW-0677">Repeat</keyword>
<dbReference type="SMART" id="SM00360">
    <property type="entry name" value="RRM"/>
    <property type="match status" value="2"/>
</dbReference>
<dbReference type="EMBL" id="CAADRA010005881">
    <property type="protein sequence ID" value="VFT93052.1"/>
    <property type="molecule type" value="Genomic_DNA"/>
</dbReference>
<name>A0A485L590_9STRA</name>
<dbReference type="Gene3D" id="3.30.70.330">
    <property type="match status" value="2"/>
</dbReference>
<feature type="domain" description="RRM" evidence="11">
    <location>
        <begin position="272"/>
        <end position="351"/>
    </location>
</feature>
<sequence>MSRRSDSRDRTRQRDRRDYSRSRSPSRGYRRSRSRDPPPSNRRWRQDDDDDRRSTRDVDGNWREQPRMSQDGDNYYRPPPPSQHRSQSSHSSHDQRRPYDRDDASSHDHQRRPYDRDEGPSKPSPVHIEPCSTLMIKGLPFSTTNAELMNILGSFGPTGGRIIVNKATGESRGFAFIDFASIESAKYVVQYFAKQPLTIQGRVIGIGYSEPARSQHFHAPPPRCDWLCPMCNATNFSKRVECYKCGNPKTDFAVEVPRAPVGEFNNLTVPSHILSVRSLPLEAEEADLTQMFQHCPGLTMVRMARDRTSNVSKGFGFVEFASVEYAADALATVGTEFYYANALVRVSYAVDSGHASGLRVLGPSFTRTRRSLANSLVVGGATAQALAQAALEAAQWSVSHTMSAPQPTDLDVNALLASAAAGVTTTPNAPRKEFPLSFEEAGGSFVFVSDNGLYYDTTSMFYYDPTSKIYYNSYMGTYFTYNNATFEPYDPPLPVDDRVAAALVPSKDASNKASKKKAAISFGIKPVSKTTPLSATPLVNTLPVPSMAAPAATVAVKKKHADEIAKWSQQQKTDPSAAAAATPSTDQVSMDAGPAICLLCRRKFNSTAQLRKHEQLSDLHKQNLAKAKQTKDSLRVKETVDVTPQAYVHVPPPVPVDAARVDKPLDDQANIGGKMLKSMGWKSGEGLGKKGTGITAPVTAVGKTSGDTSGLGGNPLASNPAVQTASSKREKINQITRARFEGLQD</sequence>
<feature type="region of interest" description="Disordered" evidence="10">
    <location>
        <begin position="565"/>
        <end position="589"/>
    </location>
</feature>
<dbReference type="SMART" id="SM00547">
    <property type="entry name" value="ZnF_RBZ"/>
    <property type="match status" value="1"/>
</dbReference>
<feature type="compositionally biased region" description="Basic and acidic residues" evidence="10">
    <location>
        <begin position="91"/>
        <end position="120"/>
    </location>
</feature>
<keyword evidence="16" id="KW-1185">Reference proteome</keyword>
<evidence type="ECO:0000313" key="16">
    <source>
        <dbReference type="Proteomes" id="UP000332933"/>
    </source>
</evidence>
<dbReference type="PROSITE" id="PS50174">
    <property type="entry name" value="G_PATCH"/>
    <property type="match status" value="1"/>
</dbReference>
<dbReference type="InterPro" id="IPR036443">
    <property type="entry name" value="Znf_RanBP2_sf"/>
</dbReference>
<dbReference type="OrthoDB" id="439808at2759"/>